<reference evidence="1" key="1">
    <citation type="journal article" date="2015" name="Nature">
        <title>Complex archaea that bridge the gap between prokaryotes and eukaryotes.</title>
        <authorList>
            <person name="Spang A."/>
            <person name="Saw J.H."/>
            <person name="Jorgensen S.L."/>
            <person name="Zaremba-Niedzwiedzka K."/>
            <person name="Martijn J."/>
            <person name="Lind A.E."/>
            <person name="van Eijk R."/>
            <person name="Schleper C."/>
            <person name="Guy L."/>
            <person name="Ettema T.J."/>
        </authorList>
    </citation>
    <scope>NUCLEOTIDE SEQUENCE</scope>
</reference>
<organism evidence="1">
    <name type="scientific">marine sediment metagenome</name>
    <dbReference type="NCBI Taxonomy" id="412755"/>
    <lineage>
        <taxon>unclassified sequences</taxon>
        <taxon>metagenomes</taxon>
        <taxon>ecological metagenomes</taxon>
    </lineage>
</organism>
<sequence length="35" mass="4090">MIRVVHEIRISGVTLIAMRSLEKIIDKYIPKPKKI</sequence>
<comment type="caution">
    <text evidence="1">The sequence shown here is derived from an EMBL/GenBank/DDBJ whole genome shotgun (WGS) entry which is preliminary data.</text>
</comment>
<protein>
    <submittedName>
        <fullName evidence="1">Uncharacterized protein</fullName>
    </submittedName>
</protein>
<name>A0A0F8ZHB7_9ZZZZ</name>
<proteinExistence type="predicted"/>
<dbReference type="EMBL" id="LAZR01047887">
    <property type="protein sequence ID" value="KKK93173.1"/>
    <property type="molecule type" value="Genomic_DNA"/>
</dbReference>
<gene>
    <name evidence="1" type="ORF">LCGC14_2695520</name>
</gene>
<feature type="non-terminal residue" evidence="1">
    <location>
        <position position="35"/>
    </location>
</feature>
<dbReference type="AlphaFoldDB" id="A0A0F8ZHB7"/>
<accession>A0A0F8ZHB7</accession>
<evidence type="ECO:0000313" key="1">
    <source>
        <dbReference type="EMBL" id="KKK93173.1"/>
    </source>
</evidence>